<name>A0A183CPN2_GLOPA</name>
<sequence length="188" mass="20931">RFEHVRLPYRYDPSERRRLRVRHGRVTAELNGRLCNVAIGYAPPEELSGPSLAVVAQPSSSTAAPVAASSTIHPSHDAEQQPQKERIPGDVQQQQTAMDRCWTRKMDMELMLSYNKAGGDTKKCVDIFLHNSGQVEADELKKVDKVERRLEQLLSVVGFVLDPRVHCVNCGREGAQLHLLGIVNVALA</sequence>
<dbReference type="AlphaFoldDB" id="A0A183CPN2"/>
<evidence type="ECO:0000313" key="2">
    <source>
        <dbReference type="Proteomes" id="UP000050741"/>
    </source>
</evidence>
<reference evidence="3" key="2">
    <citation type="submission" date="2016-06" db="UniProtKB">
        <authorList>
            <consortium name="WormBaseParasite"/>
        </authorList>
    </citation>
    <scope>IDENTIFICATION</scope>
</reference>
<dbReference type="WBParaSite" id="GPLIN_001483900">
    <property type="protein sequence ID" value="GPLIN_001483900"/>
    <property type="gene ID" value="GPLIN_001483900"/>
</dbReference>
<feature type="compositionally biased region" description="Basic and acidic residues" evidence="1">
    <location>
        <begin position="74"/>
        <end position="88"/>
    </location>
</feature>
<protein>
    <submittedName>
        <fullName evidence="3">CPSF_A domain-containing protein</fullName>
    </submittedName>
</protein>
<evidence type="ECO:0000256" key="1">
    <source>
        <dbReference type="SAM" id="MobiDB-lite"/>
    </source>
</evidence>
<evidence type="ECO:0000313" key="3">
    <source>
        <dbReference type="WBParaSite" id="GPLIN_001483900"/>
    </source>
</evidence>
<feature type="region of interest" description="Disordered" evidence="1">
    <location>
        <begin position="64"/>
        <end position="94"/>
    </location>
</feature>
<dbReference type="Proteomes" id="UP000050741">
    <property type="component" value="Unassembled WGS sequence"/>
</dbReference>
<reference evidence="2" key="1">
    <citation type="submission" date="2014-05" db="EMBL/GenBank/DDBJ databases">
        <title>The genome and life-stage specific transcriptomes of Globodera pallida elucidate key aspects of plant parasitism by a cyst nematode.</title>
        <authorList>
            <person name="Cotton J.A."/>
            <person name="Lilley C.J."/>
            <person name="Jones L.M."/>
            <person name="Kikuchi T."/>
            <person name="Reid A.J."/>
            <person name="Thorpe P."/>
            <person name="Tsai I.J."/>
            <person name="Beasley H."/>
            <person name="Blok V."/>
            <person name="Cock P.J.A."/>
            <person name="Van den Akker S.E."/>
            <person name="Holroyd N."/>
            <person name="Hunt M."/>
            <person name="Mantelin S."/>
            <person name="Naghra H."/>
            <person name="Pain A."/>
            <person name="Palomares-Rius J.E."/>
            <person name="Zarowiecki M."/>
            <person name="Berriman M."/>
            <person name="Jones J.T."/>
            <person name="Urwin P.E."/>
        </authorList>
    </citation>
    <scope>NUCLEOTIDE SEQUENCE [LARGE SCALE GENOMIC DNA]</scope>
    <source>
        <strain evidence="2">Lindley</strain>
    </source>
</reference>
<proteinExistence type="predicted"/>
<accession>A0A183CPN2</accession>
<organism evidence="2 3">
    <name type="scientific">Globodera pallida</name>
    <name type="common">Potato cyst nematode worm</name>
    <name type="synonym">Heterodera pallida</name>
    <dbReference type="NCBI Taxonomy" id="36090"/>
    <lineage>
        <taxon>Eukaryota</taxon>
        <taxon>Metazoa</taxon>
        <taxon>Ecdysozoa</taxon>
        <taxon>Nematoda</taxon>
        <taxon>Chromadorea</taxon>
        <taxon>Rhabditida</taxon>
        <taxon>Tylenchina</taxon>
        <taxon>Tylenchomorpha</taxon>
        <taxon>Tylenchoidea</taxon>
        <taxon>Heteroderidae</taxon>
        <taxon>Heteroderinae</taxon>
        <taxon>Globodera</taxon>
    </lineage>
</organism>
<keyword evidence="2" id="KW-1185">Reference proteome</keyword>